<dbReference type="HOGENOM" id="CLU_772181_0_0_1"/>
<reference evidence="2" key="1">
    <citation type="submission" date="2007-07" db="EMBL/GenBank/DDBJ databases">
        <title>PCAP assembly of the Caenorhabditis remanei genome.</title>
        <authorList>
            <consortium name="The Caenorhabditis remanei Sequencing Consortium"/>
            <person name="Wilson R.K."/>
        </authorList>
    </citation>
    <scope>NUCLEOTIDE SEQUENCE [LARGE SCALE GENOMIC DNA]</scope>
    <source>
        <strain evidence="2">PB4641</strain>
    </source>
</reference>
<name>E3MU84_CAERE</name>
<feature type="region of interest" description="Disordered" evidence="1">
    <location>
        <begin position="1"/>
        <end position="21"/>
    </location>
</feature>
<dbReference type="AlphaFoldDB" id="E3MU84"/>
<evidence type="ECO:0000313" key="2">
    <source>
        <dbReference type="EMBL" id="EFP09737.1"/>
    </source>
</evidence>
<keyword evidence="3" id="KW-1185">Reference proteome</keyword>
<protein>
    <submittedName>
        <fullName evidence="2">Uncharacterized protein</fullName>
    </submittedName>
</protein>
<accession>E3MU84</accession>
<gene>
    <name evidence="2" type="ORF">CRE_21843</name>
</gene>
<evidence type="ECO:0000313" key="3">
    <source>
        <dbReference type="Proteomes" id="UP000008281"/>
    </source>
</evidence>
<proteinExistence type="predicted"/>
<sequence>MSSNPQEYVAPGTKESSDFDSSEHIFKCETTNSTTMTTVCRVDRSRSSSGNSAIEYSCRCSSDSSSLGTSSIWDSSKDVTNRCSFVKFDMNYDREMFYYVFSNLEVVYNKFCISIPMLLQYPCNRVRTMEDNTQDPQNETEILALQMVRTLDQTNRILRELLASTHDIEQRVSLVPRLVDRVTLLSNELREFETTSTRLPMIRQPTDIAVQAYEFVIHNRVWSTWVLIDVHEDEDRAIRAFELNGEFFLRKTPQNLGIVVPENVSPESLWLLYHDAILNCAGEELPRPRVYGCRMSHMQLIRPHAFVCGCLPSFVALETHDHVGSCQIRKVAQKALLGFNHELQLNSIEDISSLKWPTA</sequence>
<dbReference type="Proteomes" id="UP000008281">
    <property type="component" value="Unassembled WGS sequence"/>
</dbReference>
<evidence type="ECO:0000256" key="1">
    <source>
        <dbReference type="SAM" id="MobiDB-lite"/>
    </source>
</evidence>
<dbReference type="InParanoid" id="E3MU84"/>
<dbReference type="EMBL" id="DS268479">
    <property type="protein sequence ID" value="EFP09737.1"/>
    <property type="molecule type" value="Genomic_DNA"/>
</dbReference>
<organism evidence="3">
    <name type="scientific">Caenorhabditis remanei</name>
    <name type="common">Caenorhabditis vulgaris</name>
    <dbReference type="NCBI Taxonomy" id="31234"/>
    <lineage>
        <taxon>Eukaryota</taxon>
        <taxon>Metazoa</taxon>
        <taxon>Ecdysozoa</taxon>
        <taxon>Nematoda</taxon>
        <taxon>Chromadorea</taxon>
        <taxon>Rhabditida</taxon>
        <taxon>Rhabditina</taxon>
        <taxon>Rhabditomorpha</taxon>
        <taxon>Rhabditoidea</taxon>
        <taxon>Rhabditidae</taxon>
        <taxon>Peloderinae</taxon>
        <taxon>Caenorhabditis</taxon>
    </lineage>
</organism>